<evidence type="ECO:0000313" key="1">
    <source>
        <dbReference type="EMBL" id="ASY66085.1"/>
    </source>
</evidence>
<accession>A0A249PK44</accession>
<keyword evidence="2" id="KW-1185">Reference proteome</keyword>
<sequence length="47" mass="5016">MASRASRRAIALPIPDPAPVTSATRFDDGAFTGNSFSDRLCVRAADY</sequence>
<geneLocation type="plasmid" evidence="2">
    <name>psj05684b</name>
</geneLocation>
<gene>
    <name evidence="1" type="ORF">SJ05684_b51030</name>
</gene>
<evidence type="ECO:0000313" key="2">
    <source>
        <dbReference type="Proteomes" id="UP000217211"/>
    </source>
</evidence>
<name>A0A249PK44_9HYPH</name>
<protein>
    <submittedName>
        <fullName evidence="1">Uncharacterized protein</fullName>
    </submittedName>
</protein>
<dbReference type="KEGG" id="esj:SJ05684_b51030"/>
<reference evidence="1 2" key="1">
    <citation type="submission" date="2017-08" db="EMBL/GenBank/DDBJ databases">
        <title>Multipartite genome sequences of Sinorhizobium species nodulating soybeans.</title>
        <authorList>
            <person name="Tian C.F."/>
        </authorList>
    </citation>
    <scope>NUCLEOTIDE SEQUENCE [LARGE SCALE GENOMIC DNA]</scope>
    <source>
        <strain evidence="1 2">CCBAU 05684</strain>
        <plasmid evidence="2">psj05684b</plasmid>
    </source>
</reference>
<dbReference type="AlphaFoldDB" id="A0A249PK44"/>
<dbReference type="Proteomes" id="UP000217211">
    <property type="component" value="Plasmid pSJ05684b"/>
</dbReference>
<dbReference type="EMBL" id="CP023068">
    <property type="protein sequence ID" value="ASY66085.1"/>
    <property type="molecule type" value="Genomic_DNA"/>
</dbReference>
<organism evidence="1 2">
    <name type="scientific">Sinorhizobium sojae CCBAU 05684</name>
    <dbReference type="NCBI Taxonomy" id="716928"/>
    <lineage>
        <taxon>Bacteria</taxon>
        <taxon>Pseudomonadati</taxon>
        <taxon>Pseudomonadota</taxon>
        <taxon>Alphaproteobacteria</taxon>
        <taxon>Hyphomicrobiales</taxon>
        <taxon>Rhizobiaceae</taxon>
        <taxon>Sinorhizobium/Ensifer group</taxon>
        <taxon>Sinorhizobium</taxon>
    </lineage>
</organism>
<proteinExistence type="predicted"/>
<keyword evidence="1" id="KW-0614">Plasmid</keyword>